<keyword evidence="3" id="KW-1185">Reference proteome</keyword>
<feature type="compositionally biased region" description="Acidic residues" evidence="1">
    <location>
        <begin position="494"/>
        <end position="532"/>
    </location>
</feature>
<dbReference type="Proteomes" id="UP000812966">
    <property type="component" value="Unassembled WGS sequence"/>
</dbReference>
<dbReference type="OrthoDB" id="4447at2759"/>
<feature type="compositionally biased region" description="Basic and acidic residues" evidence="1">
    <location>
        <begin position="15"/>
        <end position="39"/>
    </location>
</feature>
<evidence type="ECO:0000313" key="3">
    <source>
        <dbReference type="Proteomes" id="UP000812966"/>
    </source>
</evidence>
<proteinExistence type="predicted"/>
<organism evidence="2 3">
    <name type="scientific">Filobasidium floriforme</name>
    <dbReference type="NCBI Taxonomy" id="5210"/>
    <lineage>
        <taxon>Eukaryota</taxon>
        <taxon>Fungi</taxon>
        <taxon>Dikarya</taxon>
        <taxon>Basidiomycota</taxon>
        <taxon>Agaricomycotina</taxon>
        <taxon>Tremellomycetes</taxon>
        <taxon>Filobasidiales</taxon>
        <taxon>Filobasidiaceae</taxon>
        <taxon>Filobasidium</taxon>
    </lineage>
</organism>
<gene>
    <name evidence="2" type="ORF">FFLO_04390</name>
</gene>
<feature type="region of interest" description="Disordered" evidence="1">
    <location>
        <begin position="376"/>
        <end position="435"/>
    </location>
</feature>
<reference evidence="2" key="1">
    <citation type="submission" date="2020-04" db="EMBL/GenBank/DDBJ databases">
        <title>Analysis of mating type loci in Filobasidium floriforme.</title>
        <authorList>
            <person name="Nowrousian M."/>
        </authorList>
    </citation>
    <scope>NUCLEOTIDE SEQUENCE</scope>
    <source>
        <strain evidence="2">CBS 6242</strain>
    </source>
</reference>
<name>A0A8K0JIX5_9TREE</name>
<evidence type="ECO:0008006" key="4">
    <source>
        <dbReference type="Google" id="ProtNLM"/>
    </source>
</evidence>
<protein>
    <recommendedName>
        <fullName evidence="4">DUF4110 domain-containing protein</fullName>
    </recommendedName>
</protein>
<dbReference type="Pfam" id="PF24681">
    <property type="entry name" value="Kelch_KLHDC2_KLHL20_DRC7"/>
    <property type="match status" value="1"/>
</dbReference>
<dbReference type="Gene3D" id="2.120.10.80">
    <property type="entry name" value="Kelch-type beta propeller"/>
    <property type="match status" value="2"/>
</dbReference>
<dbReference type="InterPro" id="IPR052588">
    <property type="entry name" value="Kelch_domain_protein"/>
</dbReference>
<dbReference type="PANTHER" id="PTHR46063">
    <property type="entry name" value="KELCH DOMAIN-CONTAINING PROTEIN"/>
    <property type="match status" value="1"/>
</dbReference>
<feature type="compositionally biased region" description="Polar residues" evidence="1">
    <location>
        <begin position="426"/>
        <end position="435"/>
    </location>
</feature>
<feature type="region of interest" description="Disordered" evidence="1">
    <location>
        <begin position="1"/>
        <end position="39"/>
    </location>
</feature>
<dbReference type="SUPFAM" id="SSF117281">
    <property type="entry name" value="Kelch motif"/>
    <property type="match status" value="1"/>
</dbReference>
<dbReference type="PANTHER" id="PTHR46063:SF1">
    <property type="entry name" value="KELCH DOMAIN-CONTAINING PROTEIN 4"/>
    <property type="match status" value="1"/>
</dbReference>
<comment type="caution">
    <text evidence="2">The sequence shown here is derived from an EMBL/GenBank/DDBJ whole genome shotgun (WGS) entry which is preliminary data.</text>
</comment>
<feature type="region of interest" description="Disordered" evidence="1">
    <location>
        <begin position="493"/>
        <end position="532"/>
    </location>
</feature>
<sequence length="532" mass="59201">MGKKSSDSKAANKLAKKEKQATKSAKAERKLAGKGKGKEENLEEILAQFQEDWQKAHAVKDEIQAGAPSRRASATLTAYGDHLWLIGGEYFDGQKAHFYNDTFRYSPDKNEWRLYTCPTAPPPRSAHAVVPLAKEGGQLWLFGGEYSSSNQSNFLHYRDLWCFSVKDHSWAKVEVSKGPSARSGHRMAVWKQYIVLFGGFQDTGIKTTYLSDLWLFDTELYKWKQVETKDAKRAPGPRSGFSMIPCSEGVIVYGGYKKEYTGGKNFVGLALDDMWTLKMDADLTKLVWEKRKKGGLAPSSRSGCSMTHWATKGMGVLFGGVHDEEEKEDMKSVFYNDLFSYNPANNKWSMVTLQAKKKKMGGGGAKAKRLAREAKALAAAQSGGDGQDVDMDAPAATPAAGDEEDDSDEDSDAEEKPAGENGMDVESQNQSGQSNALVPPLVRYNAMIAVLKNTFYLYGGSWESSRREYTLDDFYSLNLDKRDGYVTLRATNIEGEDWQGSDDEDEMDVESEEEDDEEDGDDSEDSEEDDEE</sequence>
<dbReference type="AlphaFoldDB" id="A0A8K0JIX5"/>
<evidence type="ECO:0000256" key="1">
    <source>
        <dbReference type="SAM" id="MobiDB-lite"/>
    </source>
</evidence>
<feature type="compositionally biased region" description="Acidic residues" evidence="1">
    <location>
        <begin position="401"/>
        <end position="413"/>
    </location>
</feature>
<dbReference type="EMBL" id="JABELV010000092">
    <property type="protein sequence ID" value="KAG7531393.1"/>
    <property type="molecule type" value="Genomic_DNA"/>
</dbReference>
<accession>A0A8K0JIX5</accession>
<dbReference type="InterPro" id="IPR015915">
    <property type="entry name" value="Kelch-typ_b-propeller"/>
</dbReference>
<evidence type="ECO:0000313" key="2">
    <source>
        <dbReference type="EMBL" id="KAG7531393.1"/>
    </source>
</evidence>